<dbReference type="SUPFAM" id="SSF81301">
    <property type="entry name" value="Nucleotidyltransferase"/>
    <property type="match status" value="1"/>
</dbReference>
<dbReference type="GO" id="GO:0005737">
    <property type="term" value="C:cytoplasm"/>
    <property type="evidence" value="ECO:0007669"/>
    <property type="project" value="UniProtKB-SubCell"/>
</dbReference>
<evidence type="ECO:0000313" key="12">
    <source>
        <dbReference type="Proteomes" id="UP001516400"/>
    </source>
</evidence>
<dbReference type="PANTHER" id="PTHR12271:SF40">
    <property type="entry name" value="POLY(A) RNA POLYMERASE GLD2"/>
    <property type="match status" value="1"/>
</dbReference>
<keyword evidence="6" id="KW-0479">Metal-binding</keyword>
<feature type="domain" description="Poly(A) RNA polymerase mitochondrial-like central palm" evidence="10">
    <location>
        <begin position="29"/>
        <end position="165"/>
    </location>
</feature>
<evidence type="ECO:0000256" key="5">
    <source>
        <dbReference type="ARBA" id="ARBA00022679"/>
    </source>
</evidence>
<comment type="subcellular location">
    <subcellularLocation>
        <location evidence="3">Cytoplasm</location>
    </subcellularLocation>
</comment>
<dbReference type="Gene3D" id="1.10.1410.10">
    <property type="match status" value="1"/>
</dbReference>
<dbReference type="InterPro" id="IPR043519">
    <property type="entry name" value="NT_sf"/>
</dbReference>
<organism evidence="11 12">
    <name type="scientific">Cryptolaemus montrouzieri</name>
    <dbReference type="NCBI Taxonomy" id="559131"/>
    <lineage>
        <taxon>Eukaryota</taxon>
        <taxon>Metazoa</taxon>
        <taxon>Ecdysozoa</taxon>
        <taxon>Arthropoda</taxon>
        <taxon>Hexapoda</taxon>
        <taxon>Insecta</taxon>
        <taxon>Pterygota</taxon>
        <taxon>Neoptera</taxon>
        <taxon>Endopterygota</taxon>
        <taxon>Coleoptera</taxon>
        <taxon>Polyphaga</taxon>
        <taxon>Cucujiformia</taxon>
        <taxon>Coccinelloidea</taxon>
        <taxon>Coccinellidae</taxon>
        <taxon>Scymninae</taxon>
        <taxon>Scymnini</taxon>
        <taxon>Cryptolaemus</taxon>
    </lineage>
</organism>
<evidence type="ECO:0008006" key="13">
    <source>
        <dbReference type="Google" id="ProtNLM"/>
    </source>
</evidence>
<dbReference type="Proteomes" id="UP001516400">
    <property type="component" value="Unassembled WGS sequence"/>
</dbReference>
<accession>A0ABD2NHZ1</accession>
<keyword evidence="7" id="KW-0460">Magnesium</keyword>
<dbReference type="PANTHER" id="PTHR12271">
    <property type="entry name" value="POLY A POLYMERASE CID PAP -RELATED"/>
    <property type="match status" value="1"/>
</dbReference>
<dbReference type="GO" id="GO:0046872">
    <property type="term" value="F:metal ion binding"/>
    <property type="evidence" value="ECO:0007669"/>
    <property type="project" value="UniProtKB-KW"/>
</dbReference>
<evidence type="ECO:0000256" key="7">
    <source>
        <dbReference type="ARBA" id="ARBA00022842"/>
    </source>
</evidence>
<evidence type="ECO:0000256" key="6">
    <source>
        <dbReference type="ARBA" id="ARBA00022723"/>
    </source>
</evidence>
<gene>
    <name evidence="11" type="ORF">HHI36_013613</name>
</gene>
<comment type="caution">
    <text evidence="11">The sequence shown here is derived from an EMBL/GenBank/DDBJ whole genome shotgun (WGS) entry which is preliminary data.</text>
</comment>
<comment type="similarity">
    <text evidence="8">Belongs to the DNA polymerase type-B-like family. GLD2 subfamily.</text>
</comment>
<dbReference type="EMBL" id="JABFTP020000103">
    <property type="protein sequence ID" value="KAL3278278.1"/>
    <property type="molecule type" value="Genomic_DNA"/>
</dbReference>
<evidence type="ECO:0000256" key="8">
    <source>
        <dbReference type="ARBA" id="ARBA00038491"/>
    </source>
</evidence>
<dbReference type="GO" id="GO:1990817">
    <property type="term" value="F:poly(A) RNA polymerase activity"/>
    <property type="evidence" value="ECO:0007669"/>
    <property type="project" value="UniProtKB-ARBA"/>
</dbReference>
<evidence type="ECO:0000259" key="9">
    <source>
        <dbReference type="Pfam" id="PF03828"/>
    </source>
</evidence>
<comment type="cofactor">
    <cofactor evidence="1">
        <name>Mn(2+)</name>
        <dbReference type="ChEBI" id="CHEBI:29035"/>
    </cofactor>
</comment>
<name>A0ABD2NHZ1_9CUCU</name>
<proteinExistence type="inferred from homology"/>
<dbReference type="AlphaFoldDB" id="A0ABD2NHZ1"/>
<keyword evidence="12" id="KW-1185">Reference proteome</keyword>
<evidence type="ECO:0000256" key="4">
    <source>
        <dbReference type="ARBA" id="ARBA00022490"/>
    </source>
</evidence>
<evidence type="ECO:0000313" key="11">
    <source>
        <dbReference type="EMBL" id="KAL3278278.1"/>
    </source>
</evidence>
<dbReference type="Gene3D" id="3.30.460.10">
    <property type="entry name" value="Beta Polymerase, domain 2"/>
    <property type="match status" value="1"/>
</dbReference>
<comment type="cofactor">
    <cofactor evidence="2">
        <name>Mg(2+)</name>
        <dbReference type="ChEBI" id="CHEBI:18420"/>
    </cofactor>
</comment>
<feature type="domain" description="PAP-associated" evidence="9">
    <location>
        <begin position="256"/>
        <end position="316"/>
    </location>
</feature>
<dbReference type="InterPro" id="IPR002058">
    <property type="entry name" value="PAP_assoc"/>
</dbReference>
<evidence type="ECO:0000256" key="2">
    <source>
        <dbReference type="ARBA" id="ARBA00001946"/>
    </source>
</evidence>
<sequence>MERFKSRSYLMRIYPNPGLLLNGGPSDHLNQAIWDVFISKAQKESTYISKLETWKSIFLSIKSCLNSYGLFIVGSTMSGFGLETSDIDMCLLTKPFINDPRLDALHHLDHVRNLLINDGMVKEAELIVAKVPILKFKDSATGFEIDLNCNNAIGIQNTHLLHCYARLDWRVRALVVIVKVWAQMNNINDAKNMTISSYSLALMVINYLQCGVTPPVLPCLHGLVPEIFNSSIETSTDVHEDIEFIRDFKSDNNNCIGDILLGFLNYYSHFNFAEFAISVRTGSRLPIDECRYLKAPKNDVNQWKFLCIEEPFNFSNTARSVFDIDKFKFIKDVFMYSYWELSRTKNLNTILPVKFSVNQR</sequence>
<protein>
    <recommendedName>
        <fullName evidence="13">PAP-associated domain-containing protein</fullName>
    </recommendedName>
</protein>
<dbReference type="CDD" id="cd05402">
    <property type="entry name" value="NT_PAP_TUTase"/>
    <property type="match status" value="1"/>
</dbReference>
<evidence type="ECO:0000259" key="10">
    <source>
        <dbReference type="Pfam" id="PF22600"/>
    </source>
</evidence>
<keyword evidence="4" id="KW-0963">Cytoplasm</keyword>
<dbReference type="InterPro" id="IPR054708">
    <property type="entry name" value="MTPAP-like_central"/>
</dbReference>
<keyword evidence="5" id="KW-0808">Transferase</keyword>
<dbReference type="Pfam" id="PF03828">
    <property type="entry name" value="PAP_assoc"/>
    <property type="match status" value="1"/>
</dbReference>
<evidence type="ECO:0000256" key="1">
    <source>
        <dbReference type="ARBA" id="ARBA00001936"/>
    </source>
</evidence>
<dbReference type="SUPFAM" id="SSF81631">
    <property type="entry name" value="PAP/OAS1 substrate-binding domain"/>
    <property type="match status" value="1"/>
</dbReference>
<dbReference type="Pfam" id="PF22600">
    <property type="entry name" value="MTPAP-like_central"/>
    <property type="match status" value="1"/>
</dbReference>
<evidence type="ECO:0000256" key="3">
    <source>
        <dbReference type="ARBA" id="ARBA00004496"/>
    </source>
</evidence>
<reference evidence="11 12" key="1">
    <citation type="journal article" date="2021" name="BMC Biol.">
        <title>Horizontally acquired antibacterial genes associated with adaptive radiation of ladybird beetles.</title>
        <authorList>
            <person name="Li H.S."/>
            <person name="Tang X.F."/>
            <person name="Huang Y.H."/>
            <person name="Xu Z.Y."/>
            <person name="Chen M.L."/>
            <person name="Du X.Y."/>
            <person name="Qiu B.Y."/>
            <person name="Chen P.T."/>
            <person name="Zhang W."/>
            <person name="Slipinski A."/>
            <person name="Escalona H.E."/>
            <person name="Waterhouse R.M."/>
            <person name="Zwick A."/>
            <person name="Pang H."/>
        </authorList>
    </citation>
    <scope>NUCLEOTIDE SEQUENCE [LARGE SCALE GENOMIC DNA]</scope>
    <source>
        <strain evidence="11">SYSU2018</strain>
    </source>
</reference>